<name>A0ABW6HLB5_9FLAO</name>
<keyword evidence="3" id="KW-1185">Reference proteome</keyword>
<feature type="signal peptide" evidence="1">
    <location>
        <begin position="1"/>
        <end position="18"/>
    </location>
</feature>
<accession>A0ABW6HLB5</accession>
<dbReference type="RefSeq" id="WP_379857639.1">
    <property type="nucleotide sequence ID" value="NZ_JBHZQA010000003.1"/>
</dbReference>
<evidence type="ECO:0000313" key="3">
    <source>
        <dbReference type="Proteomes" id="UP001600039"/>
    </source>
</evidence>
<keyword evidence="1" id="KW-0732">Signal</keyword>
<sequence>MKKIILIFALGFVSNSHAQGWSDAGICSIANSFHTSDREYKNRI</sequence>
<reference evidence="2 3" key="1">
    <citation type="submission" date="2024-06" db="EMBL/GenBank/DDBJ databases">
        <title>Flavobacterium spp. isolated from glacier.</title>
        <authorList>
            <person name="Han D."/>
        </authorList>
    </citation>
    <scope>NUCLEOTIDE SEQUENCE [LARGE SCALE GENOMIC DNA]</scope>
    <source>
        <strain evidence="2 3">LB3P45</strain>
    </source>
</reference>
<proteinExistence type="predicted"/>
<gene>
    <name evidence="2" type="ORF">ACFX5D_07590</name>
</gene>
<feature type="chain" id="PRO_5046559264" evidence="1">
    <location>
        <begin position="19"/>
        <end position="44"/>
    </location>
</feature>
<dbReference type="Proteomes" id="UP001600039">
    <property type="component" value="Unassembled WGS sequence"/>
</dbReference>
<organism evidence="2 3">
    <name type="scientific">Flavobacterium fructosi</name>
    <dbReference type="NCBI Taxonomy" id="3230416"/>
    <lineage>
        <taxon>Bacteria</taxon>
        <taxon>Pseudomonadati</taxon>
        <taxon>Bacteroidota</taxon>
        <taxon>Flavobacteriia</taxon>
        <taxon>Flavobacteriales</taxon>
        <taxon>Flavobacteriaceae</taxon>
        <taxon>Flavobacterium</taxon>
    </lineage>
</organism>
<comment type="caution">
    <text evidence="2">The sequence shown here is derived from an EMBL/GenBank/DDBJ whole genome shotgun (WGS) entry which is preliminary data.</text>
</comment>
<evidence type="ECO:0000256" key="1">
    <source>
        <dbReference type="SAM" id="SignalP"/>
    </source>
</evidence>
<evidence type="ECO:0000313" key="2">
    <source>
        <dbReference type="EMBL" id="MFE3847826.1"/>
    </source>
</evidence>
<dbReference type="EMBL" id="JBHZQA010000003">
    <property type="protein sequence ID" value="MFE3847826.1"/>
    <property type="molecule type" value="Genomic_DNA"/>
</dbReference>
<protein>
    <submittedName>
        <fullName evidence="2">Uncharacterized protein</fullName>
    </submittedName>
</protein>